<organism evidence="1 2">
    <name type="scientific">Dreissena polymorpha</name>
    <name type="common">Zebra mussel</name>
    <name type="synonym">Mytilus polymorpha</name>
    <dbReference type="NCBI Taxonomy" id="45954"/>
    <lineage>
        <taxon>Eukaryota</taxon>
        <taxon>Metazoa</taxon>
        <taxon>Spiralia</taxon>
        <taxon>Lophotrochozoa</taxon>
        <taxon>Mollusca</taxon>
        <taxon>Bivalvia</taxon>
        <taxon>Autobranchia</taxon>
        <taxon>Heteroconchia</taxon>
        <taxon>Euheterodonta</taxon>
        <taxon>Imparidentia</taxon>
        <taxon>Neoheterodontei</taxon>
        <taxon>Myida</taxon>
        <taxon>Dreissenoidea</taxon>
        <taxon>Dreissenidae</taxon>
        <taxon>Dreissena</taxon>
    </lineage>
</organism>
<evidence type="ECO:0000313" key="1">
    <source>
        <dbReference type="EMBL" id="KAH3693292.1"/>
    </source>
</evidence>
<name>A0A9D3Y565_DREPO</name>
<comment type="caution">
    <text evidence="1">The sequence shown here is derived from an EMBL/GenBank/DDBJ whole genome shotgun (WGS) entry which is preliminary data.</text>
</comment>
<accession>A0A9D3Y565</accession>
<dbReference type="EMBL" id="JAIWYP010000017">
    <property type="protein sequence ID" value="KAH3693292.1"/>
    <property type="molecule type" value="Genomic_DNA"/>
</dbReference>
<protein>
    <submittedName>
        <fullName evidence="1">Uncharacterized protein</fullName>
    </submittedName>
</protein>
<sequence>MLQNTIQQMTNMERSRQDLYERYGIVPTTLPDRRVVCENIMLSERARAQLYGRTEDGILYVRPKSYQPPSAQQRSRLNVELGTAWGQSD</sequence>
<evidence type="ECO:0000313" key="2">
    <source>
        <dbReference type="Proteomes" id="UP000828390"/>
    </source>
</evidence>
<dbReference type="Proteomes" id="UP000828390">
    <property type="component" value="Unassembled WGS sequence"/>
</dbReference>
<keyword evidence="2" id="KW-1185">Reference proteome</keyword>
<reference evidence="1" key="2">
    <citation type="submission" date="2020-11" db="EMBL/GenBank/DDBJ databases">
        <authorList>
            <person name="McCartney M.A."/>
            <person name="Auch B."/>
            <person name="Kono T."/>
            <person name="Mallez S."/>
            <person name="Becker A."/>
            <person name="Gohl D.M."/>
            <person name="Silverstein K.A.T."/>
            <person name="Koren S."/>
            <person name="Bechman K.B."/>
            <person name="Herman A."/>
            <person name="Abrahante J.E."/>
            <person name="Garbe J."/>
        </authorList>
    </citation>
    <scope>NUCLEOTIDE SEQUENCE</scope>
    <source>
        <strain evidence="1">Duluth1</strain>
        <tissue evidence="1">Whole animal</tissue>
    </source>
</reference>
<dbReference type="AlphaFoldDB" id="A0A9D3Y565"/>
<proteinExistence type="predicted"/>
<gene>
    <name evidence="1" type="ORF">DPMN_192696</name>
</gene>
<reference evidence="1" key="1">
    <citation type="journal article" date="2019" name="bioRxiv">
        <title>The Genome of the Zebra Mussel, Dreissena polymorpha: A Resource for Invasive Species Research.</title>
        <authorList>
            <person name="McCartney M.A."/>
            <person name="Auch B."/>
            <person name="Kono T."/>
            <person name="Mallez S."/>
            <person name="Zhang Y."/>
            <person name="Obille A."/>
            <person name="Becker A."/>
            <person name="Abrahante J.E."/>
            <person name="Garbe J."/>
            <person name="Badalamenti J.P."/>
            <person name="Herman A."/>
            <person name="Mangelson H."/>
            <person name="Liachko I."/>
            <person name="Sullivan S."/>
            <person name="Sone E.D."/>
            <person name="Koren S."/>
            <person name="Silverstein K.A.T."/>
            <person name="Beckman K.B."/>
            <person name="Gohl D.M."/>
        </authorList>
    </citation>
    <scope>NUCLEOTIDE SEQUENCE</scope>
    <source>
        <strain evidence="1">Duluth1</strain>
        <tissue evidence="1">Whole animal</tissue>
    </source>
</reference>